<name>A0ABV6C7R8_9ACTN</name>
<keyword evidence="4 8" id="KW-0436">Ligase</keyword>
<proteinExistence type="inferred from homology"/>
<protein>
    <recommendedName>
        <fullName evidence="3">NAD(+) synthase (glutamine-hydrolyzing)</fullName>
        <ecNumber evidence="3">6.3.5.1</ecNumber>
    </recommendedName>
</protein>
<dbReference type="GO" id="GO:0003952">
    <property type="term" value="F:NAD+ synthase (glutamine-hydrolyzing) activity"/>
    <property type="evidence" value="ECO:0007669"/>
    <property type="project" value="UniProtKB-EC"/>
</dbReference>
<evidence type="ECO:0000259" key="10">
    <source>
        <dbReference type="PROSITE" id="PS50263"/>
    </source>
</evidence>
<dbReference type="Proteomes" id="UP001589788">
    <property type="component" value="Unassembled WGS sequence"/>
</dbReference>
<dbReference type="InterPro" id="IPR014729">
    <property type="entry name" value="Rossmann-like_a/b/a_fold"/>
</dbReference>
<organism evidence="11 12">
    <name type="scientific">Aciditerrimonas ferrireducens</name>
    <dbReference type="NCBI Taxonomy" id="667306"/>
    <lineage>
        <taxon>Bacteria</taxon>
        <taxon>Bacillati</taxon>
        <taxon>Actinomycetota</taxon>
        <taxon>Acidimicrobiia</taxon>
        <taxon>Acidimicrobiales</taxon>
        <taxon>Acidimicrobiaceae</taxon>
        <taxon>Aciditerrimonas</taxon>
    </lineage>
</organism>
<comment type="caution">
    <text evidence="11">The sequence shown here is derived from an EMBL/GenBank/DDBJ whole genome shotgun (WGS) entry which is preliminary data.</text>
</comment>
<dbReference type="InterPro" id="IPR036526">
    <property type="entry name" value="C-N_Hydrolase_sf"/>
</dbReference>
<evidence type="ECO:0000256" key="4">
    <source>
        <dbReference type="ARBA" id="ARBA00022598"/>
    </source>
</evidence>
<comment type="similarity">
    <text evidence="2">In the C-terminal section; belongs to the NAD synthetase family.</text>
</comment>
<evidence type="ECO:0000256" key="9">
    <source>
        <dbReference type="SAM" id="MobiDB-lite"/>
    </source>
</evidence>
<dbReference type="InterPro" id="IPR003694">
    <property type="entry name" value="NAD_synthase"/>
</dbReference>
<dbReference type="HAMAP" id="MF_02090">
    <property type="entry name" value="NadE_glutamine_dep"/>
    <property type="match status" value="1"/>
</dbReference>
<evidence type="ECO:0000256" key="8">
    <source>
        <dbReference type="RuleBase" id="RU003811"/>
    </source>
</evidence>
<evidence type="ECO:0000256" key="7">
    <source>
        <dbReference type="ARBA" id="ARBA00023027"/>
    </source>
</evidence>
<feature type="compositionally biased region" description="Pro residues" evidence="9">
    <location>
        <begin position="234"/>
        <end position="243"/>
    </location>
</feature>
<evidence type="ECO:0000256" key="3">
    <source>
        <dbReference type="ARBA" id="ARBA00012743"/>
    </source>
</evidence>
<dbReference type="SUPFAM" id="SSF52402">
    <property type="entry name" value="Adenine nucleotide alpha hydrolases-like"/>
    <property type="match status" value="1"/>
</dbReference>
<dbReference type="InterPro" id="IPR003010">
    <property type="entry name" value="C-N_Hydrolase"/>
</dbReference>
<dbReference type="SUPFAM" id="SSF56317">
    <property type="entry name" value="Carbon-nitrogen hydrolase"/>
    <property type="match status" value="1"/>
</dbReference>
<dbReference type="Pfam" id="PF02540">
    <property type="entry name" value="NAD_synthase"/>
    <property type="match status" value="1"/>
</dbReference>
<dbReference type="InterPro" id="IPR014445">
    <property type="entry name" value="Gln-dep_NAD_synthase"/>
</dbReference>
<evidence type="ECO:0000256" key="6">
    <source>
        <dbReference type="ARBA" id="ARBA00022840"/>
    </source>
</evidence>
<dbReference type="PROSITE" id="PS50263">
    <property type="entry name" value="CN_HYDROLASE"/>
    <property type="match status" value="1"/>
</dbReference>
<evidence type="ECO:0000313" key="12">
    <source>
        <dbReference type="Proteomes" id="UP001589788"/>
    </source>
</evidence>
<dbReference type="Gene3D" id="3.60.110.10">
    <property type="entry name" value="Carbon-nitrogen hydrolase"/>
    <property type="match status" value="1"/>
</dbReference>
<dbReference type="PANTHER" id="PTHR23090">
    <property type="entry name" value="NH 3 /GLUTAMINE-DEPENDENT NAD + SYNTHETASE"/>
    <property type="match status" value="1"/>
</dbReference>
<feature type="region of interest" description="Disordered" evidence="9">
    <location>
        <begin position="233"/>
        <end position="252"/>
    </location>
</feature>
<dbReference type="NCBIfam" id="TIGR00552">
    <property type="entry name" value="nadE"/>
    <property type="match status" value="1"/>
</dbReference>
<dbReference type="PANTHER" id="PTHR23090:SF9">
    <property type="entry name" value="GLUTAMINE-DEPENDENT NAD(+) SYNTHETASE"/>
    <property type="match status" value="1"/>
</dbReference>
<keyword evidence="7 8" id="KW-0520">NAD</keyword>
<dbReference type="RefSeq" id="WP_377790781.1">
    <property type="nucleotide sequence ID" value="NZ_JBHLYQ010000229.1"/>
</dbReference>
<comment type="similarity">
    <text evidence="8">Belongs to the NAD synthetase family.</text>
</comment>
<feature type="non-terminal residue" evidence="11">
    <location>
        <position position="1"/>
    </location>
</feature>
<dbReference type="PIRSF" id="PIRSF006630">
    <property type="entry name" value="NADS_GAT"/>
    <property type="match status" value="1"/>
</dbReference>
<evidence type="ECO:0000256" key="1">
    <source>
        <dbReference type="ARBA" id="ARBA00005188"/>
    </source>
</evidence>
<evidence type="ECO:0000313" key="11">
    <source>
        <dbReference type="EMBL" id="MFC0083042.1"/>
    </source>
</evidence>
<reference evidence="11 12" key="1">
    <citation type="submission" date="2024-09" db="EMBL/GenBank/DDBJ databases">
        <authorList>
            <person name="Sun Q."/>
            <person name="Mori K."/>
        </authorList>
    </citation>
    <scope>NUCLEOTIDE SEQUENCE [LARGE SCALE GENOMIC DNA]</scope>
    <source>
        <strain evidence="11 12">JCM 15389</strain>
    </source>
</reference>
<keyword evidence="6 8" id="KW-0067">ATP-binding</keyword>
<dbReference type="InterPro" id="IPR022310">
    <property type="entry name" value="NAD/GMP_synthase"/>
</dbReference>
<dbReference type="EMBL" id="JBHLYQ010000229">
    <property type="protein sequence ID" value="MFC0083042.1"/>
    <property type="molecule type" value="Genomic_DNA"/>
</dbReference>
<dbReference type="EC" id="6.3.5.1" evidence="3"/>
<dbReference type="Gene3D" id="3.40.50.620">
    <property type="entry name" value="HUPs"/>
    <property type="match status" value="1"/>
</dbReference>
<dbReference type="Pfam" id="PF00795">
    <property type="entry name" value="CN_hydrolase"/>
    <property type="match status" value="1"/>
</dbReference>
<dbReference type="NCBIfam" id="NF010588">
    <property type="entry name" value="PRK13981.1"/>
    <property type="match status" value="1"/>
</dbReference>
<dbReference type="CDD" id="cd07570">
    <property type="entry name" value="GAT_Gln-NAD-synth"/>
    <property type="match status" value="1"/>
</dbReference>
<feature type="domain" description="CN hydrolase" evidence="10">
    <location>
        <begin position="1"/>
        <end position="233"/>
    </location>
</feature>
<keyword evidence="12" id="KW-1185">Reference proteome</keyword>
<keyword evidence="5 8" id="KW-0547">Nucleotide-binding</keyword>
<accession>A0ABV6C7R8</accession>
<evidence type="ECO:0000256" key="2">
    <source>
        <dbReference type="ARBA" id="ARBA00007145"/>
    </source>
</evidence>
<gene>
    <name evidence="11" type="ORF">ACFFRE_12980</name>
</gene>
<dbReference type="CDD" id="cd00553">
    <property type="entry name" value="NAD_synthase"/>
    <property type="match status" value="1"/>
</dbReference>
<comment type="pathway">
    <text evidence="1">Cofactor biosynthesis; NAD(+) biosynthesis; NAD(+) from deamido-NAD(+) (L-Gln route): step 1/1.</text>
</comment>
<sequence length="565" mass="59554">LLVTPELALTGYPPEDLLLKPGFVAANLEALGELAAPTGRCALLVGFVDLVPPEDQPEGSLGLGLGRVAREQALRGGARRLRNAVALCAEGRVQGVVHKRLLPNYGVFDEERWFGPGSGPLELLAVAGVPVGASICEDLWFPEGPVPALGRLGARLVCNVNASPFSVGRQADRLAVLRTRAAEAGCPICYVNQVGGQDELVFDGGSMVVDPEGRVLAAAPRFAEALVLCDLPLEPGPTGPPPATAGGQPPSPSRAVGLLGPLGVADGSADQPLVEDPAVEEVYAALVLGTRDYLGKNGFREVVVGLSGGVDSSLVATVAVDALGPEAVHGWAMPSRYSSEGSLADARALAEGLGIDLQVVPIEPAHQALAATLAAAQVPCEGTTDENLQSRIRGVLLMAASNARGWLVLTTGNKSELATGYSTLYGDSAGGFAVIRDVPKTLVYRLCAFRNRLAGTDLVPRSVLEKPPSAELRPGQRDDDRLPPYEVLDPILAMLVEEDRSLEEIVAAGYDPAVVQEVARLVDQAEYKRRQSPVGIRITARAFGKDRRVPITHRYREPLPEESRR</sequence>
<evidence type="ECO:0000256" key="5">
    <source>
        <dbReference type="ARBA" id="ARBA00022741"/>
    </source>
</evidence>